<dbReference type="AlphaFoldDB" id="A0A9Q3V161"/>
<accession>A0A9Q3V161</accession>
<protein>
    <submittedName>
        <fullName evidence="1">Uncharacterized protein</fullName>
    </submittedName>
</protein>
<name>A0A9Q3V161_9FLAO</name>
<reference evidence="1" key="1">
    <citation type="submission" date="2021-11" db="EMBL/GenBank/DDBJ databases">
        <title>Description of novel Chryseobacterium species.</title>
        <authorList>
            <person name="Saticioglu I.B."/>
            <person name="Ay H."/>
            <person name="Altun S."/>
            <person name="Duman M."/>
        </authorList>
    </citation>
    <scope>NUCLEOTIDE SEQUENCE</scope>
    <source>
        <strain evidence="1">C-39</strain>
    </source>
</reference>
<evidence type="ECO:0000313" key="1">
    <source>
        <dbReference type="EMBL" id="MCC9037079.1"/>
    </source>
</evidence>
<dbReference type="RefSeq" id="WP_229986535.1">
    <property type="nucleotide sequence ID" value="NZ_JAJJML010000003.1"/>
</dbReference>
<organism evidence="1 2">
    <name type="scientific">Chryseobacterium muglaense</name>
    <dbReference type="NCBI Taxonomy" id="2893752"/>
    <lineage>
        <taxon>Bacteria</taxon>
        <taxon>Pseudomonadati</taxon>
        <taxon>Bacteroidota</taxon>
        <taxon>Flavobacteriia</taxon>
        <taxon>Flavobacteriales</taxon>
        <taxon>Weeksellaceae</taxon>
        <taxon>Chryseobacterium group</taxon>
        <taxon>Chryseobacterium</taxon>
    </lineage>
</organism>
<dbReference type="EMBL" id="JAJJML010000003">
    <property type="protein sequence ID" value="MCC9037079.1"/>
    <property type="molecule type" value="Genomic_DNA"/>
</dbReference>
<proteinExistence type="predicted"/>
<dbReference type="Proteomes" id="UP001107960">
    <property type="component" value="Unassembled WGS sequence"/>
</dbReference>
<sequence>MNSYQSDYPNQVHQLSFYISKNYYILKNGEIKYQQKKFDINWKNYSKTNKRHITNFVIRDHFSNCFYAETFPIDQVPHIKEFLFNAWRKKKHFRFCGIPNYLICSKHVLDTFPELKNFSKNTNLIIQTADQGFSTGVRATRDWEENYKYFSSYENLQTIEGFQEYVEFICRDLNTRDNGRTEPNLKKWIENEPKVQLINDKKVFDTLFQND</sequence>
<comment type="caution">
    <text evidence="1">The sequence shown here is derived from an EMBL/GenBank/DDBJ whole genome shotgun (WGS) entry which is preliminary data.</text>
</comment>
<evidence type="ECO:0000313" key="2">
    <source>
        <dbReference type="Proteomes" id="UP001107960"/>
    </source>
</evidence>
<gene>
    <name evidence="1" type="ORF">LNP80_22975</name>
</gene>